<proteinExistence type="predicted"/>
<gene>
    <name evidence="1" type="ORF">FEAC_20380</name>
</gene>
<organism evidence="1 2">
    <name type="scientific">Ferrimicrobium acidiphilum DSM 19497</name>
    <dbReference type="NCBI Taxonomy" id="1121877"/>
    <lineage>
        <taxon>Bacteria</taxon>
        <taxon>Bacillati</taxon>
        <taxon>Actinomycetota</taxon>
        <taxon>Acidimicrobiia</taxon>
        <taxon>Acidimicrobiales</taxon>
        <taxon>Acidimicrobiaceae</taxon>
        <taxon>Ferrimicrobium</taxon>
    </lineage>
</organism>
<dbReference type="STRING" id="1121877.FEAC_20380"/>
<dbReference type="EMBL" id="JXUW01000020">
    <property type="protein sequence ID" value="KJE76176.1"/>
    <property type="molecule type" value="Genomic_DNA"/>
</dbReference>
<name>A0A0D8FSQ8_9ACTN</name>
<accession>A0A0D8FSQ8</accession>
<evidence type="ECO:0000313" key="2">
    <source>
        <dbReference type="Proteomes" id="UP000032336"/>
    </source>
</evidence>
<dbReference type="Proteomes" id="UP000032336">
    <property type="component" value="Unassembled WGS sequence"/>
</dbReference>
<keyword evidence="2" id="KW-1185">Reference proteome</keyword>
<protein>
    <submittedName>
        <fullName evidence="1">Uncharacterized protein</fullName>
    </submittedName>
</protein>
<evidence type="ECO:0000313" key="1">
    <source>
        <dbReference type="EMBL" id="KJE76176.1"/>
    </source>
</evidence>
<reference evidence="1 2" key="1">
    <citation type="submission" date="2015-01" db="EMBL/GenBank/DDBJ databases">
        <title>Draft genome of the acidophilic iron oxidizer Ferrimicrobium acidiphilum strain T23.</title>
        <authorList>
            <person name="Poehlein A."/>
            <person name="Eisen S."/>
            <person name="Schloemann M."/>
            <person name="Johnson B.D."/>
            <person name="Daniel R."/>
            <person name="Muehling M."/>
        </authorList>
    </citation>
    <scope>NUCLEOTIDE SEQUENCE [LARGE SCALE GENOMIC DNA]</scope>
    <source>
        <strain evidence="1 2">T23</strain>
    </source>
</reference>
<dbReference type="GeneID" id="78373137"/>
<dbReference type="AlphaFoldDB" id="A0A0D8FSQ8"/>
<dbReference type="RefSeq" id="WP_052566170.1">
    <property type="nucleotide sequence ID" value="NZ_JQKF01000041.1"/>
</dbReference>
<comment type="caution">
    <text evidence="1">The sequence shown here is derived from an EMBL/GenBank/DDBJ whole genome shotgun (WGS) entry which is preliminary data.</text>
</comment>
<sequence>MPTNFSSPFIGRVEAPSLRVLWLGDEFRMAQESPFSEAFLLSGLMNIDLLELFYLEDSSQVPGTWSTCPSHRRVVVENEEDRPERLAVSSRDERYNLPMRATEIAPEIMPGATLQPDARIIQLLQVGDSIGADIIVSQQTERLEYPYGVIEHVHRASATTGVADALILVGLYLRSRGRYVWSHFPKDCNSGSSDKLGKVAFYDLAGRYLVKDDTRWVIMLGKWDIQNKLSRGGDRLSPIWNRMVRALGNSLEARDRVHVSLAEAAAQQDLPAASTCHSHAVNAFDLFLGQVGEAIQIQWNLLQTVIAETTLTGLARDEVGSSKGDPYSEMKTSLPHWHEMSVIWGQLRESLDLRSGLTKDVFEAMKNAVKSGHATTMDLALINSLRGSCKGPGVTELVDNLRRLEVAEAFGIANEGHEQINFEVGRLTEALLKLAIRYLNDVMEVIPTAGLPQPSGSGKPQEMVAQVGTSITYGPEAFAWMLGTY</sequence>